<evidence type="ECO:0000313" key="10">
    <source>
        <dbReference type="Proteomes" id="UP001290101"/>
    </source>
</evidence>
<feature type="transmembrane region" description="Helical" evidence="8">
    <location>
        <begin position="221"/>
        <end position="245"/>
    </location>
</feature>
<dbReference type="InterPro" id="IPR003445">
    <property type="entry name" value="Cat_transpt"/>
</dbReference>
<evidence type="ECO:0000256" key="2">
    <source>
        <dbReference type="ARBA" id="ARBA00022448"/>
    </source>
</evidence>
<feature type="transmembrane region" description="Helical" evidence="8">
    <location>
        <begin position="189"/>
        <end position="209"/>
    </location>
</feature>
<feature type="transmembrane region" description="Helical" evidence="8">
    <location>
        <begin position="127"/>
        <end position="150"/>
    </location>
</feature>
<dbReference type="Pfam" id="PF02386">
    <property type="entry name" value="TrkH"/>
    <property type="match status" value="1"/>
</dbReference>
<evidence type="ECO:0000256" key="6">
    <source>
        <dbReference type="ARBA" id="ARBA00023065"/>
    </source>
</evidence>
<feature type="transmembrane region" description="Helical" evidence="8">
    <location>
        <begin position="294"/>
        <end position="327"/>
    </location>
</feature>
<evidence type="ECO:0000256" key="4">
    <source>
        <dbReference type="ARBA" id="ARBA00022692"/>
    </source>
</evidence>
<keyword evidence="10" id="KW-1185">Reference proteome</keyword>
<organism evidence="9 10">
    <name type="scientific">Micromonospora sicca</name>
    <dbReference type="NCBI Taxonomy" id="2202420"/>
    <lineage>
        <taxon>Bacteria</taxon>
        <taxon>Bacillati</taxon>
        <taxon>Actinomycetota</taxon>
        <taxon>Actinomycetes</taxon>
        <taxon>Micromonosporales</taxon>
        <taxon>Micromonosporaceae</taxon>
        <taxon>Micromonospora</taxon>
    </lineage>
</organism>
<keyword evidence="5 8" id="KW-1133">Transmembrane helix</keyword>
<comment type="subcellular location">
    <subcellularLocation>
        <location evidence="1">Cell membrane</location>
        <topology evidence="1">Multi-pass membrane protein</topology>
    </subcellularLocation>
</comment>
<feature type="transmembrane region" description="Helical" evidence="8">
    <location>
        <begin position="405"/>
        <end position="427"/>
    </location>
</feature>
<evidence type="ECO:0000256" key="5">
    <source>
        <dbReference type="ARBA" id="ARBA00022989"/>
    </source>
</evidence>
<proteinExistence type="predicted"/>
<reference evidence="9 10" key="1">
    <citation type="submission" date="2023-12" db="EMBL/GenBank/DDBJ databases">
        <title>Micromonospora sp. nov., isolated from Atacama Desert.</title>
        <authorList>
            <person name="Carro L."/>
            <person name="Golinska P."/>
            <person name="Klenk H.-P."/>
            <person name="Goodfellow M."/>
        </authorList>
    </citation>
    <scope>NUCLEOTIDE SEQUENCE [LARGE SCALE GENOMIC DNA]</scope>
    <source>
        <strain evidence="9 10">4G53</strain>
    </source>
</reference>
<name>A0ABU5J7G7_9ACTN</name>
<protein>
    <submittedName>
        <fullName evidence="9">Potassium transporter TrkG</fullName>
    </submittedName>
</protein>
<dbReference type="EMBL" id="JAXOTQ010000003">
    <property type="protein sequence ID" value="MDZ5488517.1"/>
    <property type="molecule type" value="Genomic_DNA"/>
</dbReference>
<feature type="transmembrane region" description="Helical" evidence="8">
    <location>
        <begin position="348"/>
        <end position="376"/>
    </location>
</feature>
<dbReference type="Proteomes" id="UP001290101">
    <property type="component" value="Unassembled WGS sequence"/>
</dbReference>
<gene>
    <name evidence="9" type="ORF">U2F25_03395</name>
</gene>
<keyword evidence="2" id="KW-0813">Transport</keyword>
<sequence>MRRLLRHPVRLVPFGFLAVILLGTGSLMLPWATSEQHYTPFVTALFTATSSVSVTGMAVNDTPNYWNGFGLAMITVLTQLGGLGILTIAALVILVVSRQLGLRNRLLVQAETAEFGIGDVRRLLTRIAATVFITEAVMTAVITGRLWLAYDYPPWRALWSAVFHSIQAFNNGGFTLYSEGLLAFSQDPWVALPLALGAIIGGLGFPALFEAVREWRRPSRWAVATKLTIWGSLALIAFGFGYLLLAEWTNPATIGTYTMPGKVLAAFTQIALSRTGGFDVINVDQLAEASNPLLIILMFIGGGSASTAGGIKVSTFFLLAFVIWAELRGEPEVTVGRRQVARASQRQALTVALLSVALVVVGTVVLVLTTVGVPYYQALFEVTSAFSTTGLSVGLAPRLPRPGQYILTALMFIGRVGPLTLGSAIALNARRRLYRYPEEQPIVG</sequence>
<feature type="transmembrane region" description="Helical" evidence="8">
    <location>
        <begin position="69"/>
        <end position="96"/>
    </location>
</feature>
<keyword evidence="7 8" id="KW-0472">Membrane</keyword>
<keyword evidence="6" id="KW-0406">Ion transport</keyword>
<dbReference type="PANTHER" id="PTHR32024">
    <property type="entry name" value="TRK SYSTEM POTASSIUM UPTAKE PROTEIN TRKG-RELATED"/>
    <property type="match status" value="1"/>
</dbReference>
<feature type="transmembrane region" description="Helical" evidence="8">
    <location>
        <begin position="12"/>
        <end position="32"/>
    </location>
</feature>
<evidence type="ECO:0000256" key="8">
    <source>
        <dbReference type="SAM" id="Phobius"/>
    </source>
</evidence>
<evidence type="ECO:0000256" key="7">
    <source>
        <dbReference type="ARBA" id="ARBA00023136"/>
    </source>
</evidence>
<dbReference type="RefSeq" id="WP_322439071.1">
    <property type="nucleotide sequence ID" value="NZ_JAXOTQ010000003.1"/>
</dbReference>
<accession>A0ABU5J7G7</accession>
<comment type="caution">
    <text evidence="9">The sequence shown here is derived from an EMBL/GenBank/DDBJ whole genome shotgun (WGS) entry which is preliminary data.</text>
</comment>
<evidence type="ECO:0000256" key="1">
    <source>
        <dbReference type="ARBA" id="ARBA00004651"/>
    </source>
</evidence>
<keyword evidence="3" id="KW-1003">Cell membrane</keyword>
<evidence type="ECO:0000313" key="9">
    <source>
        <dbReference type="EMBL" id="MDZ5488517.1"/>
    </source>
</evidence>
<evidence type="ECO:0000256" key="3">
    <source>
        <dbReference type="ARBA" id="ARBA00022475"/>
    </source>
</evidence>
<keyword evidence="4 8" id="KW-0812">Transmembrane</keyword>
<dbReference type="PANTHER" id="PTHR32024:SF1">
    <property type="entry name" value="KTR SYSTEM POTASSIUM UPTAKE PROTEIN B"/>
    <property type="match status" value="1"/>
</dbReference>